<dbReference type="KEGG" id="fpl:Ferp_0653"/>
<dbReference type="InterPro" id="IPR008040">
    <property type="entry name" value="Hydant_A_N"/>
</dbReference>
<dbReference type="GO" id="GO:0005829">
    <property type="term" value="C:cytosol"/>
    <property type="evidence" value="ECO:0007669"/>
    <property type="project" value="TreeGrafter"/>
</dbReference>
<dbReference type="eggNOG" id="arCOG01513">
    <property type="taxonomic scope" value="Archaea"/>
</dbReference>
<evidence type="ECO:0000313" key="4">
    <source>
        <dbReference type="Proteomes" id="UP000002613"/>
    </source>
</evidence>
<gene>
    <name evidence="3" type="ordered locus">Ferp_0653</name>
</gene>
<dbReference type="OrthoDB" id="8261at2157"/>
<reference evidence="3 4" key="2">
    <citation type="journal article" date="2011" name="Stand. Genomic Sci.">
        <title>Complete genome sequence of Ferroglobus placidus AEDII12DO.</title>
        <authorList>
            <person name="Anderson I."/>
            <person name="Risso C."/>
            <person name="Holmes D."/>
            <person name="Lucas S."/>
            <person name="Copeland A."/>
            <person name="Lapidus A."/>
            <person name="Cheng J.F."/>
            <person name="Bruce D."/>
            <person name="Goodwin L."/>
            <person name="Pitluck S."/>
            <person name="Saunders E."/>
            <person name="Brettin T."/>
            <person name="Detter J.C."/>
            <person name="Han C."/>
            <person name="Tapia R."/>
            <person name="Larimer F."/>
            <person name="Land M."/>
            <person name="Hauser L."/>
            <person name="Woyke T."/>
            <person name="Lovley D."/>
            <person name="Kyrpides N."/>
            <person name="Ivanova N."/>
        </authorList>
    </citation>
    <scope>NUCLEOTIDE SEQUENCE [LARGE SCALE GENOMIC DNA]</scope>
    <source>
        <strain evidence="4">DSM 10642 / AEDII12DO</strain>
    </source>
</reference>
<evidence type="ECO:0000259" key="1">
    <source>
        <dbReference type="Pfam" id="PF01968"/>
    </source>
</evidence>
<dbReference type="SUPFAM" id="SSF53067">
    <property type="entry name" value="Actin-like ATPase domain"/>
    <property type="match status" value="1"/>
</dbReference>
<dbReference type="InterPro" id="IPR045079">
    <property type="entry name" value="Oxoprolinase-like"/>
</dbReference>
<dbReference type="InterPro" id="IPR002821">
    <property type="entry name" value="Hydantoinase_A"/>
</dbReference>
<dbReference type="RefSeq" id="WP_012965170.1">
    <property type="nucleotide sequence ID" value="NC_013849.1"/>
</dbReference>
<feature type="domain" description="Hydantoinase/oxoprolinase N-terminal" evidence="2">
    <location>
        <begin position="2"/>
        <end position="144"/>
    </location>
</feature>
<evidence type="ECO:0000313" key="3">
    <source>
        <dbReference type="EMBL" id="ADC64824.1"/>
    </source>
</evidence>
<dbReference type="GO" id="GO:0006749">
    <property type="term" value="P:glutathione metabolic process"/>
    <property type="evidence" value="ECO:0007669"/>
    <property type="project" value="TreeGrafter"/>
</dbReference>
<dbReference type="PaxDb" id="589924-Ferp_0653"/>
<evidence type="ECO:0000259" key="2">
    <source>
        <dbReference type="Pfam" id="PF05378"/>
    </source>
</evidence>
<proteinExistence type="predicted"/>
<accession>D3S3J1</accession>
<dbReference type="EMBL" id="CP001899">
    <property type="protein sequence ID" value="ADC64824.1"/>
    <property type="molecule type" value="Genomic_DNA"/>
</dbReference>
<dbReference type="STRING" id="589924.Ferp_0653"/>
<dbReference type="GO" id="GO:0017168">
    <property type="term" value="F:5-oxoprolinase (ATP-hydrolyzing) activity"/>
    <property type="evidence" value="ECO:0007669"/>
    <property type="project" value="TreeGrafter"/>
</dbReference>
<protein>
    <submittedName>
        <fullName evidence="3">Hydantoinase/oxoprolinase</fullName>
    </submittedName>
</protein>
<dbReference type="Pfam" id="PF01968">
    <property type="entry name" value="Hydantoinase_A"/>
    <property type="match status" value="1"/>
</dbReference>
<dbReference type="PANTHER" id="PTHR11365:SF2">
    <property type="entry name" value="5-OXOPROLINASE"/>
    <property type="match status" value="1"/>
</dbReference>
<dbReference type="Pfam" id="PF05378">
    <property type="entry name" value="Hydant_A_N"/>
    <property type="match status" value="1"/>
</dbReference>
<feature type="domain" description="Hydantoinase A/oxoprolinase" evidence="1">
    <location>
        <begin position="164"/>
        <end position="348"/>
    </location>
</feature>
<keyword evidence="4" id="KW-1185">Reference proteome</keyword>
<name>D3S3J1_FERPA</name>
<dbReference type="InterPro" id="IPR043129">
    <property type="entry name" value="ATPase_NBD"/>
</dbReference>
<sequence>MRVGIDVGGTNTDIAVIGEEIKTAKIPNYLGFDAVFKKLSELVGEKKIKLIISTSVPLNLVVSKFDKIKAQVILFPGSGLNYERYGKQLRGAVNHRGDVVEDLDEKEVEEVLRENKADCLAIACKFSIRNPELELKAYEIAKKYYKEDEIALSHHIPVLNYPLRINTTIINAKLMKKVHEMVRAIRTRYDEIYFYKGDGGIIPYRIALNNPSELYNSSPAAVVFGAYFLTGEKDALVVDIGGTTTDFVFLKDGKPKIIERAIIGGLKSCVRCVESHSIPFGGDSLVEETVKPVRVSQPIAFGGDSFTLTDALNCLGYEIGDYKKSREAKKDGCERAVEDFVSIVAEKIKELKAEKIIGTGFLAPFLIKDIAKKAGVKYVIPEHCESANAVGVAVSRLSYTLYARFDTENKIAVYDGEATFIKDKIYGFPEDEELIQLAIDKLISIAKDFGEEVEEKDVKVLYFNSYVVVKGGIRRGKIADVIVQIEPGIREELT</sequence>
<dbReference type="HOGENOM" id="CLU_014140_2_0_2"/>
<reference evidence="4" key="1">
    <citation type="submission" date="2010-02" db="EMBL/GenBank/DDBJ databases">
        <title>Complete sequence of Ferroglobus placidus DSM 10642.</title>
        <authorList>
            <consortium name="US DOE Joint Genome Institute"/>
            <person name="Lucas S."/>
            <person name="Copeland A."/>
            <person name="Lapidus A."/>
            <person name="Cheng J.-F."/>
            <person name="Bruce D."/>
            <person name="Goodwin L."/>
            <person name="Pitluck S."/>
            <person name="Saunders E."/>
            <person name="Brettin T."/>
            <person name="Detter J.C."/>
            <person name="Han C."/>
            <person name="Tapia R."/>
            <person name="Larimer F."/>
            <person name="Land M."/>
            <person name="Hauser L."/>
            <person name="Kyrpides N."/>
            <person name="Ivanova N."/>
            <person name="Holmes D."/>
            <person name="Lovley D."/>
            <person name="Kyrpides N."/>
            <person name="Anderson I.J."/>
            <person name="Woyke T."/>
        </authorList>
    </citation>
    <scope>NUCLEOTIDE SEQUENCE [LARGE SCALE GENOMIC DNA]</scope>
    <source>
        <strain evidence="4">DSM 10642 / AEDII12DO</strain>
    </source>
</reference>
<dbReference type="Proteomes" id="UP000002613">
    <property type="component" value="Chromosome"/>
</dbReference>
<dbReference type="PANTHER" id="PTHR11365">
    <property type="entry name" value="5-OXOPROLINASE RELATED"/>
    <property type="match status" value="1"/>
</dbReference>
<dbReference type="AlphaFoldDB" id="D3S3J1"/>
<organism evidence="3 4">
    <name type="scientific">Ferroglobus placidus (strain DSM 10642 / AEDII12DO)</name>
    <dbReference type="NCBI Taxonomy" id="589924"/>
    <lineage>
        <taxon>Archaea</taxon>
        <taxon>Methanobacteriati</taxon>
        <taxon>Methanobacteriota</taxon>
        <taxon>Archaeoglobi</taxon>
        <taxon>Archaeoglobales</taxon>
        <taxon>Archaeoglobaceae</taxon>
        <taxon>Ferroglobus</taxon>
    </lineage>
</organism>
<dbReference type="GeneID" id="8778156"/>